<protein>
    <submittedName>
        <fullName evidence="1">DUF4242 domain-containing protein</fullName>
    </submittedName>
</protein>
<sequence>MKRYVIEREIPGVGQLNAEQLKGASATSNEALAKLNGKVQWVQSFVVDDKTFCIYLAESEADVQEHAKLSGFPASKVSEVRSVIDPMTGV</sequence>
<comment type="caution">
    <text evidence="1">The sequence shown here is derived from an EMBL/GenBank/DDBJ whole genome shotgun (WGS) entry which is preliminary data.</text>
</comment>
<organism evidence="1 2">
    <name type="scientific">Azohydromonas lata</name>
    <dbReference type="NCBI Taxonomy" id="45677"/>
    <lineage>
        <taxon>Bacteria</taxon>
        <taxon>Pseudomonadati</taxon>
        <taxon>Pseudomonadota</taxon>
        <taxon>Betaproteobacteria</taxon>
        <taxon>Burkholderiales</taxon>
        <taxon>Sphaerotilaceae</taxon>
        <taxon>Azohydromonas</taxon>
    </lineage>
</organism>
<dbReference type="EMBL" id="JAXOJX010000069">
    <property type="protein sequence ID" value="MDZ5460443.1"/>
    <property type="molecule type" value="Genomic_DNA"/>
</dbReference>
<evidence type="ECO:0000313" key="2">
    <source>
        <dbReference type="Proteomes" id="UP001293718"/>
    </source>
</evidence>
<name>A0ABU5ING1_9BURK</name>
<dbReference type="InterPro" id="IPR025336">
    <property type="entry name" value="SCO4226-like"/>
</dbReference>
<accession>A0ABU5ING1</accession>
<keyword evidence="2" id="KW-1185">Reference proteome</keyword>
<dbReference type="Proteomes" id="UP001293718">
    <property type="component" value="Unassembled WGS sequence"/>
</dbReference>
<reference evidence="1 2" key="1">
    <citation type="submission" date="2023-11" db="EMBL/GenBank/DDBJ databases">
        <title>Draft genome of Azohydromonas lata strain H1 (DSM1123), a polyhydroxyalkanoate producer.</title>
        <authorList>
            <person name="Traversa D."/>
            <person name="D'Addabbo P."/>
            <person name="Pazzani C."/>
            <person name="Manzari C."/>
            <person name="Chiara M."/>
            <person name="Scrascia M."/>
        </authorList>
    </citation>
    <scope>NUCLEOTIDE SEQUENCE [LARGE SCALE GENOMIC DNA]</scope>
    <source>
        <strain evidence="1 2">H1</strain>
    </source>
</reference>
<proteinExistence type="predicted"/>
<dbReference type="RefSeq" id="WP_066340635.1">
    <property type="nucleotide sequence ID" value="NZ_JAXOJX010000069.1"/>
</dbReference>
<gene>
    <name evidence="1" type="ORF">SM757_28065</name>
</gene>
<evidence type="ECO:0000313" key="1">
    <source>
        <dbReference type="EMBL" id="MDZ5460443.1"/>
    </source>
</evidence>
<dbReference type="Pfam" id="PF14026">
    <property type="entry name" value="SCO4226-like"/>
    <property type="match status" value="1"/>
</dbReference>